<protein>
    <recommendedName>
        <fullName evidence="4">Deoxyhypusine synthase</fullName>
    </recommendedName>
</protein>
<dbReference type="GO" id="GO:0034038">
    <property type="term" value="F:deoxyhypusine synthase activity"/>
    <property type="evidence" value="ECO:0007669"/>
    <property type="project" value="TreeGrafter"/>
</dbReference>
<name>X1GDE7_9ZZZZ</name>
<evidence type="ECO:0000313" key="3">
    <source>
        <dbReference type="EMBL" id="GAH39619.1"/>
    </source>
</evidence>
<dbReference type="EMBL" id="BARU01005662">
    <property type="protein sequence ID" value="GAH39619.1"/>
    <property type="molecule type" value="Genomic_DNA"/>
</dbReference>
<feature type="non-terminal residue" evidence="3">
    <location>
        <position position="333"/>
    </location>
</feature>
<organism evidence="3">
    <name type="scientific">marine sediment metagenome</name>
    <dbReference type="NCBI Taxonomy" id="412755"/>
    <lineage>
        <taxon>unclassified sequences</taxon>
        <taxon>metagenomes</taxon>
        <taxon>ecological metagenomes</taxon>
    </lineage>
</organism>
<keyword evidence="2" id="KW-0808">Transferase</keyword>
<comment type="similarity">
    <text evidence="1">Belongs to the deoxyhypusine synthase family.</text>
</comment>
<reference evidence="3" key="1">
    <citation type="journal article" date="2014" name="Front. Microbiol.">
        <title>High frequency of phylogenetically diverse reductive dehalogenase-homologous genes in deep subseafloor sedimentary metagenomes.</title>
        <authorList>
            <person name="Kawai M."/>
            <person name="Futagami T."/>
            <person name="Toyoda A."/>
            <person name="Takaki Y."/>
            <person name="Nishi S."/>
            <person name="Hori S."/>
            <person name="Arai W."/>
            <person name="Tsubouchi T."/>
            <person name="Morono Y."/>
            <person name="Uchiyama I."/>
            <person name="Ito T."/>
            <person name="Fujiyama A."/>
            <person name="Inagaki F."/>
            <person name="Takami H."/>
        </authorList>
    </citation>
    <scope>NUCLEOTIDE SEQUENCE</scope>
    <source>
        <strain evidence="3">Expedition CK06-06</strain>
    </source>
</reference>
<dbReference type="PANTHER" id="PTHR11703:SF2">
    <property type="entry name" value="DEOXYHYPUSINE SYNTHASE-LIKE PROTEIN"/>
    <property type="match status" value="1"/>
</dbReference>
<dbReference type="InterPro" id="IPR036982">
    <property type="entry name" value="Deoxyhypusine_synthase_sf"/>
</dbReference>
<dbReference type="InterPro" id="IPR002773">
    <property type="entry name" value="Deoxyhypusine_synthase"/>
</dbReference>
<proteinExistence type="inferred from homology"/>
<gene>
    <name evidence="3" type="ORF">S03H2_11074</name>
</gene>
<comment type="caution">
    <text evidence="3">The sequence shown here is derived from an EMBL/GenBank/DDBJ whole genome shotgun (WGS) entry which is preliminary data.</text>
</comment>
<sequence length="333" mass="37153">MVTKKEVLNKEVVQIDLEKVKSIRELLKSFEKSSIQSRNLGKCLQVYEDCLKDPDRPLIFVGLAGPLMAGGLRKVVRDMIEYNLVDCLVATGGNLYQDFALGLGVKFYIGTPYADDVLLRELYINRIYDTYVDEAAFDTTDKTICAIADKLPKRAYSSSEFLRILGKRLKDENSILYTAAKHGIPVICPALNDSSIGIALTMHYYWNKDHIVIDAILDNYEITQMVMKTKKTAVVYISGGYPKNFIQQATVTLESLEIIPRGQTKGHDYAIQLTADAPHWGGLSGCTLEEAQSWGKVARKANKATTYIDSTIGLPLLVGAILQGKAYKKRKRV</sequence>
<dbReference type="Pfam" id="PF01916">
    <property type="entry name" value="DS"/>
    <property type="match status" value="1"/>
</dbReference>
<dbReference type="GO" id="GO:0005737">
    <property type="term" value="C:cytoplasm"/>
    <property type="evidence" value="ECO:0007669"/>
    <property type="project" value="TreeGrafter"/>
</dbReference>
<accession>X1GDE7</accession>
<dbReference type="SUPFAM" id="SSF52467">
    <property type="entry name" value="DHS-like NAD/FAD-binding domain"/>
    <property type="match status" value="1"/>
</dbReference>
<evidence type="ECO:0000256" key="2">
    <source>
        <dbReference type="ARBA" id="ARBA00022679"/>
    </source>
</evidence>
<dbReference type="InterPro" id="IPR029035">
    <property type="entry name" value="DHS-like_NAD/FAD-binding_dom"/>
</dbReference>
<dbReference type="AlphaFoldDB" id="X1GDE7"/>
<evidence type="ECO:0000256" key="1">
    <source>
        <dbReference type="ARBA" id="ARBA00009892"/>
    </source>
</evidence>
<dbReference type="Gene3D" id="3.40.910.10">
    <property type="entry name" value="Deoxyhypusine synthase"/>
    <property type="match status" value="1"/>
</dbReference>
<evidence type="ECO:0008006" key="4">
    <source>
        <dbReference type="Google" id="ProtNLM"/>
    </source>
</evidence>
<dbReference type="PANTHER" id="PTHR11703">
    <property type="entry name" value="DEOXYHYPUSINE SYNTHASE"/>
    <property type="match status" value="1"/>
</dbReference>